<name>K9EVG1_9ACTO</name>
<accession>K9EVG1</accession>
<dbReference type="HOGENOM" id="CLU_2033113_0_0_11"/>
<dbReference type="Proteomes" id="UP000009888">
    <property type="component" value="Unassembled WGS sequence"/>
</dbReference>
<evidence type="ECO:0000313" key="2">
    <source>
        <dbReference type="Proteomes" id="UP000009888"/>
    </source>
</evidence>
<reference evidence="1 2" key="1">
    <citation type="submission" date="2012-09" db="EMBL/GenBank/DDBJ databases">
        <title>The Genome Sequence of Actinobaculum massiliae ACS-171-V-COL2.</title>
        <authorList>
            <consortium name="The Broad Institute Genome Sequencing Platform"/>
            <person name="Earl A."/>
            <person name="Ward D."/>
            <person name="Feldgarden M."/>
            <person name="Gevers D."/>
            <person name="Saerens B."/>
            <person name="Vaneechoutte M."/>
            <person name="Walker B."/>
            <person name="Young S.K."/>
            <person name="Zeng Q."/>
            <person name="Gargeya S."/>
            <person name="Fitzgerald M."/>
            <person name="Haas B."/>
            <person name="Abouelleil A."/>
            <person name="Alvarado L."/>
            <person name="Arachchi H.M."/>
            <person name="Berlin A."/>
            <person name="Chapman S.B."/>
            <person name="Goldberg J."/>
            <person name="Griggs A."/>
            <person name="Gujja S."/>
            <person name="Hansen M."/>
            <person name="Howarth C."/>
            <person name="Imamovic A."/>
            <person name="Larimer J."/>
            <person name="McCowen C."/>
            <person name="Montmayeur A."/>
            <person name="Murphy C."/>
            <person name="Neiman D."/>
            <person name="Pearson M."/>
            <person name="Priest M."/>
            <person name="Roberts A."/>
            <person name="Saif S."/>
            <person name="Shea T."/>
            <person name="Sisk P."/>
            <person name="Sykes S."/>
            <person name="Wortman J."/>
            <person name="Nusbaum C."/>
            <person name="Birren B."/>
        </authorList>
    </citation>
    <scope>NUCLEOTIDE SEQUENCE [LARGE SCALE GENOMIC DNA]</scope>
    <source>
        <strain evidence="2">ACS-171-V-Col2</strain>
    </source>
</reference>
<comment type="caution">
    <text evidence="1">The sequence shown here is derived from an EMBL/GenBank/DDBJ whole genome shotgun (WGS) entry which is preliminary data.</text>
</comment>
<sequence>MLLFLAPIGLQRSLSSGLCVLDPLLFNYPSSSKPIIPYAVMKNQPKPRSQSEATDSIFYNGRREKSIPGAKSCPGLRLDQPFTTPNCTHGPLSFPIRLTASQSFALIPLLLAACNGDLQLR</sequence>
<proteinExistence type="predicted"/>
<dbReference type="AlphaFoldDB" id="K9EVG1"/>
<evidence type="ECO:0000313" key="1">
    <source>
        <dbReference type="EMBL" id="EKU94952.1"/>
    </source>
</evidence>
<protein>
    <submittedName>
        <fullName evidence="1">Uncharacterized protein</fullName>
    </submittedName>
</protein>
<keyword evidence="2" id="KW-1185">Reference proteome</keyword>
<dbReference type="EMBL" id="AGWL01000007">
    <property type="protein sequence ID" value="EKU94952.1"/>
    <property type="molecule type" value="Genomic_DNA"/>
</dbReference>
<organism evidence="1 2">
    <name type="scientific">Actinobaculum massiliense ACS-171-V-Col2</name>
    <dbReference type="NCBI Taxonomy" id="883066"/>
    <lineage>
        <taxon>Bacteria</taxon>
        <taxon>Bacillati</taxon>
        <taxon>Actinomycetota</taxon>
        <taxon>Actinomycetes</taxon>
        <taxon>Actinomycetales</taxon>
        <taxon>Actinomycetaceae</taxon>
        <taxon>Actinobaculum</taxon>
    </lineage>
</organism>
<gene>
    <name evidence="1" type="ORF">HMPREF9233_01406</name>
</gene>